<accession>A0ACD5VX45</accession>
<dbReference type="EnsemblPlants" id="AVESA.00010b.r2.3DG0520760.1">
    <property type="protein sequence ID" value="AVESA.00010b.r2.3DG0520760.1.CDS.1"/>
    <property type="gene ID" value="AVESA.00010b.r2.3DG0520760"/>
</dbReference>
<proteinExistence type="predicted"/>
<organism evidence="1 2">
    <name type="scientific">Avena sativa</name>
    <name type="common">Oat</name>
    <dbReference type="NCBI Taxonomy" id="4498"/>
    <lineage>
        <taxon>Eukaryota</taxon>
        <taxon>Viridiplantae</taxon>
        <taxon>Streptophyta</taxon>
        <taxon>Embryophyta</taxon>
        <taxon>Tracheophyta</taxon>
        <taxon>Spermatophyta</taxon>
        <taxon>Magnoliopsida</taxon>
        <taxon>Liliopsida</taxon>
        <taxon>Poales</taxon>
        <taxon>Poaceae</taxon>
        <taxon>BOP clade</taxon>
        <taxon>Pooideae</taxon>
        <taxon>Poodae</taxon>
        <taxon>Poeae</taxon>
        <taxon>Poeae Chloroplast Group 1 (Aveneae type)</taxon>
        <taxon>Aveninae</taxon>
        <taxon>Avena</taxon>
    </lineage>
</organism>
<protein>
    <submittedName>
        <fullName evidence="1">Uncharacterized protein</fullName>
    </submittedName>
</protein>
<sequence>MKIGPMSKAARTAAAVRNLLALLAKATHLTDQQKLARLQELLAFSKAVRADIKCYSAMEEEEVVEEYRRAGKLHNYDQDKEWKKRFARVAKLHPCHWGKQMMADIQEYTYYLEEDEDDFKIGLYSLIGDEILG</sequence>
<dbReference type="Proteomes" id="UP001732700">
    <property type="component" value="Chromosome 3D"/>
</dbReference>
<reference evidence="1" key="1">
    <citation type="submission" date="2021-05" db="EMBL/GenBank/DDBJ databases">
        <authorList>
            <person name="Scholz U."/>
            <person name="Mascher M."/>
            <person name="Fiebig A."/>
        </authorList>
    </citation>
    <scope>NUCLEOTIDE SEQUENCE [LARGE SCALE GENOMIC DNA]</scope>
</reference>
<evidence type="ECO:0000313" key="1">
    <source>
        <dbReference type="EnsemblPlants" id="AVESA.00010b.r2.3DG0520760.1.CDS.1"/>
    </source>
</evidence>
<keyword evidence="2" id="KW-1185">Reference proteome</keyword>
<reference evidence="1" key="2">
    <citation type="submission" date="2025-09" db="UniProtKB">
        <authorList>
            <consortium name="EnsemblPlants"/>
        </authorList>
    </citation>
    <scope>IDENTIFICATION</scope>
</reference>
<name>A0ACD5VX45_AVESA</name>
<evidence type="ECO:0000313" key="2">
    <source>
        <dbReference type="Proteomes" id="UP001732700"/>
    </source>
</evidence>